<dbReference type="EMBL" id="WNKT01000001">
    <property type="protein sequence ID" value="MTW19601.1"/>
    <property type="molecule type" value="Genomic_DNA"/>
</dbReference>
<keyword evidence="3" id="KW-1185">Reference proteome</keyword>
<evidence type="ECO:0000313" key="3">
    <source>
        <dbReference type="Proteomes" id="UP000434044"/>
    </source>
</evidence>
<evidence type="ECO:0000256" key="1">
    <source>
        <dbReference type="SAM" id="SignalP"/>
    </source>
</evidence>
<organism evidence="2 3">
    <name type="scientific">Allochromatium palmeri</name>
    <dbReference type="NCBI Taxonomy" id="231048"/>
    <lineage>
        <taxon>Bacteria</taxon>
        <taxon>Pseudomonadati</taxon>
        <taxon>Pseudomonadota</taxon>
        <taxon>Gammaproteobacteria</taxon>
        <taxon>Chromatiales</taxon>
        <taxon>Chromatiaceae</taxon>
        <taxon>Allochromatium</taxon>
    </lineage>
</organism>
<dbReference type="Proteomes" id="UP000434044">
    <property type="component" value="Unassembled WGS sequence"/>
</dbReference>
<dbReference type="PROSITE" id="PS51257">
    <property type="entry name" value="PROKAR_LIPOPROTEIN"/>
    <property type="match status" value="1"/>
</dbReference>
<reference evidence="2 3" key="1">
    <citation type="submission" date="2019-11" db="EMBL/GenBank/DDBJ databases">
        <title>Whole-genome sequence of the anaerobic purple sulfur bacterium Allochromatium palmeri DSM 15591.</title>
        <authorList>
            <person name="Kyndt J.A."/>
            <person name="Meyer T.E."/>
        </authorList>
    </citation>
    <scope>NUCLEOTIDE SEQUENCE [LARGE SCALE GENOMIC DNA]</scope>
    <source>
        <strain evidence="2 3">DSM 15591</strain>
    </source>
</reference>
<accession>A0A6N8E7P2</accession>
<evidence type="ECO:0008006" key="4">
    <source>
        <dbReference type="Google" id="ProtNLM"/>
    </source>
</evidence>
<proteinExistence type="predicted"/>
<keyword evidence="1" id="KW-0732">Signal</keyword>
<feature type="chain" id="PRO_5026820478" description="Lipoprotein" evidence="1">
    <location>
        <begin position="22"/>
        <end position="105"/>
    </location>
</feature>
<feature type="signal peptide" evidence="1">
    <location>
        <begin position="1"/>
        <end position="21"/>
    </location>
</feature>
<gene>
    <name evidence="2" type="ORF">GJ668_00665</name>
</gene>
<comment type="caution">
    <text evidence="2">The sequence shown here is derived from an EMBL/GenBank/DDBJ whole genome shotgun (WGS) entry which is preliminary data.</text>
</comment>
<protein>
    <recommendedName>
        <fullName evidence="4">Lipoprotein</fullName>
    </recommendedName>
</protein>
<dbReference type="OrthoDB" id="6901574at2"/>
<dbReference type="AlphaFoldDB" id="A0A6N8E7P2"/>
<dbReference type="RefSeq" id="WP_155448181.1">
    <property type="nucleotide sequence ID" value="NZ_WNKT01000001.1"/>
</dbReference>
<sequence>MINLKSVAALSVVILSGCASSGQLLDSNQPAAIQAALERGQFDLNCPSAQGDVLSRELIEPPLDGPYIGVLRAEYTIGVKGCNQRKTYIVVCAEGSDGCVAANSN</sequence>
<name>A0A6N8E7P2_9GAMM</name>
<evidence type="ECO:0000313" key="2">
    <source>
        <dbReference type="EMBL" id="MTW19601.1"/>
    </source>
</evidence>